<organism evidence="1 2">
    <name type="scientific">Ooceraea biroi</name>
    <name type="common">Clonal raider ant</name>
    <name type="synonym">Cerapachys biroi</name>
    <dbReference type="NCBI Taxonomy" id="2015173"/>
    <lineage>
        <taxon>Eukaryota</taxon>
        <taxon>Metazoa</taxon>
        <taxon>Ecdysozoa</taxon>
        <taxon>Arthropoda</taxon>
        <taxon>Hexapoda</taxon>
        <taxon>Insecta</taxon>
        <taxon>Pterygota</taxon>
        <taxon>Neoptera</taxon>
        <taxon>Endopterygota</taxon>
        <taxon>Hymenoptera</taxon>
        <taxon>Apocrita</taxon>
        <taxon>Aculeata</taxon>
        <taxon>Formicoidea</taxon>
        <taxon>Formicidae</taxon>
        <taxon>Dorylinae</taxon>
        <taxon>Ooceraea</taxon>
    </lineage>
</organism>
<dbReference type="Proteomes" id="UP000053097">
    <property type="component" value="Unassembled WGS sequence"/>
</dbReference>
<reference evidence="1 2" key="1">
    <citation type="journal article" date="2014" name="Curr. Biol.">
        <title>The genome of the clonal raider ant Cerapachys biroi.</title>
        <authorList>
            <person name="Oxley P.R."/>
            <person name="Ji L."/>
            <person name="Fetter-Pruneda I."/>
            <person name="McKenzie S.K."/>
            <person name="Li C."/>
            <person name="Hu H."/>
            <person name="Zhang G."/>
            <person name="Kronauer D.J."/>
        </authorList>
    </citation>
    <scope>NUCLEOTIDE SEQUENCE [LARGE SCALE GENOMIC DNA]</scope>
</reference>
<name>A0A026VZT6_OOCBI</name>
<accession>A0A026VZT6</accession>
<proteinExistence type="predicted"/>
<evidence type="ECO:0000313" key="1">
    <source>
        <dbReference type="EMBL" id="EZA48394.1"/>
    </source>
</evidence>
<dbReference type="AlphaFoldDB" id="A0A026VZT6"/>
<sequence length="66" mass="7581">MITSIWWYADYESEKTHNKIVRELYDIKCNYFDPASSHAPQVAKARRERISAHDGSNAGLRIPTAT</sequence>
<dbReference type="EMBL" id="KK107638">
    <property type="protein sequence ID" value="EZA48394.1"/>
    <property type="molecule type" value="Genomic_DNA"/>
</dbReference>
<evidence type="ECO:0000313" key="2">
    <source>
        <dbReference type="Proteomes" id="UP000053097"/>
    </source>
</evidence>
<protein>
    <submittedName>
        <fullName evidence="1">Uncharacterized protein</fullName>
    </submittedName>
</protein>
<keyword evidence="2" id="KW-1185">Reference proteome</keyword>
<gene>
    <name evidence="1" type="ORF">X777_13701</name>
</gene>